<feature type="chain" id="PRO_5038910835" description="indole-3-glycerol-phosphate synthase" evidence="9">
    <location>
        <begin position="21"/>
        <end position="243"/>
    </location>
</feature>
<protein>
    <recommendedName>
        <fullName evidence="3">indole-3-glycerol-phosphate synthase</fullName>
        <ecNumber evidence="3">4.1.1.48</ecNumber>
    </recommendedName>
</protein>
<evidence type="ECO:0000256" key="2">
    <source>
        <dbReference type="ARBA" id="ARBA00004696"/>
    </source>
</evidence>
<comment type="caution">
    <text evidence="11">The sequence shown here is derived from an EMBL/GenBank/DDBJ whole genome shotgun (WGS) entry which is preliminary data.</text>
</comment>
<keyword evidence="5" id="KW-0210">Decarboxylase</keyword>
<dbReference type="Proteomes" id="UP001058974">
    <property type="component" value="Chromosome 7"/>
</dbReference>
<evidence type="ECO:0000256" key="9">
    <source>
        <dbReference type="SAM" id="SignalP"/>
    </source>
</evidence>
<comment type="catalytic activity">
    <reaction evidence="1">
        <text>1-(2-carboxyphenylamino)-1-deoxy-D-ribulose 5-phosphate + H(+) = (1S,2R)-1-C-(indol-3-yl)glycerol 3-phosphate + CO2 + H2O</text>
        <dbReference type="Rhea" id="RHEA:23476"/>
        <dbReference type="ChEBI" id="CHEBI:15377"/>
        <dbReference type="ChEBI" id="CHEBI:15378"/>
        <dbReference type="ChEBI" id="CHEBI:16526"/>
        <dbReference type="ChEBI" id="CHEBI:58613"/>
        <dbReference type="ChEBI" id="CHEBI:58866"/>
        <dbReference type="EC" id="4.1.1.48"/>
    </reaction>
</comment>
<dbReference type="GO" id="GO:0004640">
    <property type="term" value="F:phosphoribosylanthranilate isomerase activity"/>
    <property type="evidence" value="ECO:0007669"/>
    <property type="project" value="TreeGrafter"/>
</dbReference>
<accession>A0A9D4VMK5</accession>
<feature type="signal peptide" evidence="9">
    <location>
        <begin position="1"/>
        <end position="20"/>
    </location>
</feature>
<evidence type="ECO:0000256" key="4">
    <source>
        <dbReference type="ARBA" id="ARBA00022605"/>
    </source>
</evidence>
<name>A0A9D4VMK5_PEA</name>
<dbReference type="EC" id="4.1.1.48" evidence="3"/>
<evidence type="ECO:0000256" key="1">
    <source>
        <dbReference type="ARBA" id="ARBA00001633"/>
    </source>
</evidence>
<proteinExistence type="predicted"/>
<evidence type="ECO:0000256" key="5">
    <source>
        <dbReference type="ARBA" id="ARBA00022793"/>
    </source>
</evidence>
<keyword evidence="9" id="KW-0732">Signal</keyword>
<keyword evidence="4" id="KW-0028">Amino-acid biosynthesis</keyword>
<dbReference type="Gene3D" id="3.20.20.70">
    <property type="entry name" value="Aldolase class I"/>
    <property type="match status" value="1"/>
</dbReference>
<keyword evidence="7" id="KW-0057">Aromatic amino acid biosynthesis</keyword>
<keyword evidence="12" id="KW-1185">Reference proteome</keyword>
<dbReference type="Pfam" id="PF00218">
    <property type="entry name" value="IGPS"/>
    <property type="match status" value="1"/>
</dbReference>
<dbReference type="Gramene" id="Psat07G0254100-T1">
    <property type="protein sequence ID" value="KAI5385998.1"/>
    <property type="gene ID" value="KIW84_072541"/>
</dbReference>
<dbReference type="PANTHER" id="PTHR22854:SF2">
    <property type="entry name" value="INDOLE-3-GLYCEROL-PHOSPHATE SYNTHASE"/>
    <property type="match status" value="1"/>
</dbReference>
<sequence>MMKLALMFCLLGFTATVVDARFDSDSFIIQLLSKDEKYCKGSSENLELIRNAGVKCPLLCKEFIIDAWQFYYDRSKGADAVLLIAAVLPDLDIKYMVKICKLLGLAALVEMHDEREFDRVLGIESVKHIGINNLQSDIALQRNYQIVARHVKLSFYAGQNSKPFQDAAVIRVILLNCEPAEQQLMALKNYDRHKISKSNSVTTRNIFNSPACITVQIKSPQAKQTCPIVCFEESDPANQRHES</sequence>
<dbReference type="InterPro" id="IPR013798">
    <property type="entry name" value="Indole-3-glycerol_P_synth_dom"/>
</dbReference>
<dbReference type="GO" id="GO:0000162">
    <property type="term" value="P:L-tryptophan biosynthetic process"/>
    <property type="evidence" value="ECO:0007669"/>
    <property type="project" value="UniProtKB-KW"/>
</dbReference>
<evidence type="ECO:0000256" key="6">
    <source>
        <dbReference type="ARBA" id="ARBA00022822"/>
    </source>
</evidence>
<evidence type="ECO:0000256" key="3">
    <source>
        <dbReference type="ARBA" id="ARBA00012362"/>
    </source>
</evidence>
<evidence type="ECO:0000256" key="8">
    <source>
        <dbReference type="ARBA" id="ARBA00023239"/>
    </source>
</evidence>
<dbReference type="GO" id="GO:0004425">
    <property type="term" value="F:indole-3-glycerol-phosphate synthase activity"/>
    <property type="evidence" value="ECO:0007669"/>
    <property type="project" value="UniProtKB-EC"/>
</dbReference>
<reference evidence="11 12" key="1">
    <citation type="journal article" date="2022" name="Nat. Genet.">
        <title>Improved pea reference genome and pan-genome highlight genomic features and evolutionary characteristics.</title>
        <authorList>
            <person name="Yang T."/>
            <person name="Liu R."/>
            <person name="Luo Y."/>
            <person name="Hu S."/>
            <person name="Wang D."/>
            <person name="Wang C."/>
            <person name="Pandey M.K."/>
            <person name="Ge S."/>
            <person name="Xu Q."/>
            <person name="Li N."/>
            <person name="Li G."/>
            <person name="Huang Y."/>
            <person name="Saxena R.K."/>
            <person name="Ji Y."/>
            <person name="Li M."/>
            <person name="Yan X."/>
            <person name="He Y."/>
            <person name="Liu Y."/>
            <person name="Wang X."/>
            <person name="Xiang C."/>
            <person name="Varshney R.K."/>
            <person name="Ding H."/>
            <person name="Gao S."/>
            <person name="Zong X."/>
        </authorList>
    </citation>
    <scope>NUCLEOTIDE SEQUENCE [LARGE SCALE GENOMIC DNA]</scope>
    <source>
        <strain evidence="11 12">cv. Zhongwan 6</strain>
    </source>
</reference>
<evidence type="ECO:0000259" key="10">
    <source>
        <dbReference type="Pfam" id="PF00218"/>
    </source>
</evidence>
<gene>
    <name evidence="11" type="ORF">KIW84_072541</name>
</gene>
<dbReference type="PANTHER" id="PTHR22854">
    <property type="entry name" value="TRYPTOPHAN BIOSYNTHESIS PROTEIN"/>
    <property type="match status" value="1"/>
</dbReference>
<evidence type="ECO:0000313" key="11">
    <source>
        <dbReference type="EMBL" id="KAI5385998.1"/>
    </source>
</evidence>
<dbReference type="InterPro" id="IPR013785">
    <property type="entry name" value="Aldolase_TIM"/>
</dbReference>
<comment type="pathway">
    <text evidence="2">Amino-acid biosynthesis; L-tryptophan biosynthesis; L-tryptophan from chorismate: step 4/5.</text>
</comment>
<keyword evidence="8" id="KW-0456">Lyase</keyword>
<dbReference type="SUPFAM" id="SSF51366">
    <property type="entry name" value="Ribulose-phoshate binding barrel"/>
    <property type="match status" value="1"/>
</dbReference>
<dbReference type="InterPro" id="IPR011060">
    <property type="entry name" value="RibuloseP-bd_barrel"/>
</dbReference>
<keyword evidence="6" id="KW-0822">Tryptophan biosynthesis</keyword>
<dbReference type="EMBL" id="JAMSHJ010000007">
    <property type="protein sequence ID" value="KAI5385998.1"/>
    <property type="molecule type" value="Genomic_DNA"/>
</dbReference>
<evidence type="ECO:0000256" key="7">
    <source>
        <dbReference type="ARBA" id="ARBA00023141"/>
    </source>
</evidence>
<feature type="domain" description="Indole-3-glycerol phosphate synthase" evidence="10">
    <location>
        <begin position="35"/>
        <end position="133"/>
    </location>
</feature>
<dbReference type="InterPro" id="IPR045186">
    <property type="entry name" value="Indole-3-glycerol_P_synth"/>
</dbReference>
<organism evidence="11 12">
    <name type="scientific">Pisum sativum</name>
    <name type="common">Garden pea</name>
    <name type="synonym">Lathyrus oleraceus</name>
    <dbReference type="NCBI Taxonomy" id="3888"/>
    <lineage>
        <taxon>Eukaryota</taxon>
        <taxon>Viridiplantae</taxon>
        <taxon>Streptophyta</taxon>
        <taxon>Embryophyta</taxon>
        <taxon>Tracheophyta</taxon>
        <taxon>Spermatophyta</taxon>
        <taxon>Magnoliopsida</taxon>
        <taxon>eudicotyledons</taxon>
        <taxon>Gunneridae</taxon>
        <taxon>Pentapetalae</taxon>
        <taxon>rosids</taxon>
        <taxon>fabids</taxon>
        <taxon>Fabales</taxon>
        <taxon>Fabaceae</taxon>
        <taxon>Papilionoideae</taxon>
        <taxon>50 kb inversion clade</taxon>
        <taxon>NPAAA clade</taxon>
        <taxon>Hologalegina</taxon>
        <taxon>IRL clade</taxon>
        <taxon>Fabeae</taxon>
        <taxon>Lathyrus</taxon>
    </lineage>
</organism>
<dbReference type="AlphaFoldDB" id="A0A9D4VMK5"/>
<evidence type="ECO:0000313" key="12">
    <source>
        <dbReference type="Proteomes" id="UP001058974"/>
    </source>
</evidence>